<organism evidence="2 3">
    <name type="scientific">Deinococcus xinjiangensis</name>
    <dbReference type="NCBI Taxonomy" id="457454"/>
    <lineage>
        <taxon>Bacteria</taxon>
        <taxon>Thermotogati</taxon>
        <taxon>Deinococcota</taxon>
        <taxon>Deinococci</taxon>
        <taxon>Deinococcales</taxon>
        <taxon>Deinococcaceae</taxon>
        <taxon>Deinococcus</taxon>
    </lineage>
</organism>
<dbReference type="InterPro" id="IPR037523">
    <property type="entry name" value="VOC_core"/>
</dbReference>
<proteinExistence type="predicted"/>
<dbReference type="PROSITE" id="PS51819">
    <property type="entry name" value="VOC"/>
    <property type="match status" value="1"/>
</dbReference>
<feature type="domain" description="VOC" evidence="1">
    <location>
        <begin position="13"/>
        <end position="140"/>
    </location>
</feature>
<accession>A0ABP9VHQ4</accession>
<dbReference type="InterPro" id="IPR051332">
    <property type="entry name" value="Fosfomycin_Res_Enzymes"/>
</dbReference>
<dbReference type="InterPro" id="IPR029068">
    <property type="entry name" value="Glyas_Bleomycin-R_OHBP_Dase"/>
</dbReference>
<evidence type="ECO:0000313" key="3">
    <source>
        <dbReference type="Proteomes" id="UP001458946"/>
    </source>
</evidence>
<name>A0ABP9VHQ4_9DEIO</name>
<keyword evidence="3" id="KW-1185">Reference proteome</keyword>
<evidence type="ECO:0000259" key="1">
    <source>
        <dbReference type="PROSITE" id="PS51819"/>
    </source>
</evidence>
<dbReference type="SUPFAM" id="SSF54593">
    <property type="entry name" value="Glyoxalase/Bleomycin resistance protein/Dihydroxybiphenyl dioxygenase"/>
    <property type="match status" value="1"/>
</dbReference>
<dbReference type="Proteomes" id="UP001458946">
    <property type="component" value="Unassembled WGS sequence"/>
</dbReference>
<reference evidence="2 3" key="1">
    <citation type="submission" date="2024-02" db="EMBL/GenBank/DDBJ databases">
        <title>Deinococcus xinjiangensis NBRC 107630.</title>
        <authorList>
            <person name="Ichikawa N."/>
            <person name="Katano-Makiyama Y."/>
            <person name="Hidaka K."/>
        </authorList>
    </citation>
    <scope>NUCLEOTIDE SEQUENCE [LARGE SCALE GENOMIC DNA]</scope>
    <source>
        <strain evidence="2 3">NBRC 107630</strain>
    </source>
</reference>
<protein>
    <recommendedName>
        <fullName evidence="1">VOC domain-containing protein</fullName>
    </recommendedName>
</protein>
<dbReference type="Pfam" id="PF00903">
    <property type="entry name" value="Glyoxalase"/>
    <property type="match status" value="1"/>
</dbReference>
<dbReference type="EMBL" id="BAABRN010000032">
    <property type="protein sequence ID" value="GAA5502883.1"/>
    <property type="molecule type" value="Genomic_DNA"/>
</dbReference>
<dbReference type="Gene3D" id="3.10.180.10">
    <property type="entry name" value="2,3-Dihydroxybiphenyl 1,2-Dioxygenase, domain 1"/>
    <property type="match status" value="1"/>
</dbReference>
<dbReference type="PANTHER" id="PTHR36113">
    <property type="entry name" value="LYASE, PUTATIVE-RELATED-RELATED"/>
    <property type="match status" value="1"/>
</dbReference>
<evidence type="ECO:0000313" key="2">
    <source>
        <dbReference type="EMBL" id="GAA5502883.1"/>
    </source>
</evidence>
<comment type="caution">
    <text evidence="2">The sequence shown here is derived from an EMBL/GenBank/DDBJ whole genome shotgun (WGS) entry which is preliminary data.</text>
</comment>
<dbReference type="InterPro" id="IPR004360">
    <property type="entry name" value="Glyas_Fos-R_dOase_dom"/>
</dbReference>
<dbReference type="PANTHER" id="PTHR36113:SF1">
    <property type="entry name" value="GLYOXALASE_BLEOMYCIN RESISTANCE PROTEIN_DIOXYGENASE"/>
    <property type="match status" value="1"/>
</dbReference>
<sequence>MVGAAFTIGAMVKVEHVALWISDLEEMAAFYERFFGASRGEKYHNAAKGFSSYFLSFGTGARLELMQTTALDLPAQPRGSQRLGWTHLALSVGSESRVDELTQQLQNAGFERLDGPRWTGDGYYESVVLDPEGNRLELTV</sequence>
<gene>
    <name evidence="2" type="ORF">Dxin01_02630</name>
</gene>